<dbReference type="Gene3D" id="3.50.50.60">
    <property type="entry name" value="FAD/NAD(P)-binding domain"/>
    <property type="match status" value="1"/>
</dbReference>
<dbReference type="PANTHER" id="PTHR43004">
    <property type="entry name" value="TRK SYSTEM POTASSIUM UPTAKE PROTEIN"/>
    <property type="match status" value="1"/>
</dbReference>
<gene>
    <name evidence="5" type="ORF">SYYSPA8_20520</name>
</gene>
<comment type="cofactor">
    <cofactor evidence="1">
        <name>FAD</name>
        <dbReference type="ChEBI" id="CHEBI:57692"/>
    </cofactor>
</comment>
<comment type="caution">
    <text evidence="5">The sequence shown here is derived from an EMBL/GenBank/DDBJ whole genome shotgun (WGS) entry which is preliminary data.</text>
</comment>
<dbReference type="PROSITE" id="PS51257">
    <property type="entry name" value="PROKAR_LIPOPROTEIN"/>
    <property type="match status" value="1"/>
</dbReference>
<feature type="domain" description="FAD-binding" evidence="4">
    <location>
        <begin position="8"/>
        <end position="346"/>
    </location>
</feature>
<dbReference type="InterPro" id="IPR050641">
    <property type="entry name" value="RIFMO-like"/>
</dbReference>
<dbReference type="InterPro" id="IPR002938">
    <property type="entry name" value="FAD-bd"/>
</dbReference>
<dbReference type="RefSeq" id="WP_323448742.1">
    <property type="nucleotide sequence ID" value="NZ_BSBI01000008.1"/>
</dbReference>
<keyword evidence="5" id="KW-0503">Monooxygenase</keyword>
<evidence type="ECO:0000256" key="2">
    <source>
        <dbReference type="ARBA" id="ARBA00022630"/>
    </source>
</evidence>
<keyword evidence="6" id="KW-1185">Reference proteome</keyword>
<name>A0ABQ5P284_9ACTN</name>
<evidence type="ECO:0000313" key="5">
    <source>
        <dbReference type="EMBL" id="GLF96723.1"/>
    </source>
</evidence>
<dbReference type="Gene3D" id="3.30.70.2450">
    <property type="match status" value="1"/>
</dbReference>
<evidence type="ECO:0000256" key="1">
    <source>
        <dbReference type="ARBA" id="ARBA00001974"/>
    </source>
</evidence>
<protein>
    <submittedName>
        <fullName evidence="5">FAD-dependent monooxygenase</fullName>
    </submittedName>
</protein>
<evidence type="ECO:0000259" key="4">
    <source>
        <dbReference type="Pfam" id="PF01494"/>
    </source>
</evidence>
<dbReference type="PANTHER" id="PTHR43004:SF19">
    <property type="entry name" value="BINDING MONOOXYGENASE, PUTATIVE (JCVI)-RELATED"/>
    <property type="match status" value="1"/>
</dbReference>
<keyword evidence="2" id="KW-0285">Flavoprotein</keyword>
<accession>A0ABQ5P284</accession>
<dbReference type="Pfam" id="PF01494">
    <property type="entry name" value="FAD_binding_3"/>
    <property type="match status" value="1"/>
</dbReference>
<dbReference type="EMBL" id="BSBI01000008">
    <property type="protein sequence ID" value="GLF96723.1"/>
    <property type="molecule type" value="Genomic_DNA"/>
</dbReference>
<dbReference type="Gene3D" id="3.40.30.120">
    <property type="match status" value="1"/>
</dbReference>
<organism evidence="5 6">
    <name type="scientific">Streptomyces yaizuensis</name>
    <dbReference type="NCBI Taxonomy" id="2989713"/>
    <lineage>
        <taxon>Bacteria</taxon>
        <taxon>Bacillati</taxon>
        <taxon>Actinomycetota</taxon>
        <taxon>Actinomycetes</taxon>
        <taxon>Kitasatosporales</taxon>
        <taxon>Streptomycetaceae</taxon>
        <taxon>Streptomyces</taxon>
    </lineage>
</organism>
<evidence type="ECO:0000256" key="3">
    <source>
        <dbReference type="ARBA" id="ARBA00022827"/>
    </source>
</evidence>
<dbReference type="SUPFAM" id="SSF51905">
    <property type="entry name" value="FAD/NAD(P)-binding domain"/>
    <property type="match status" value="1"/>
</dbReference>
<evidence type="ECO:0000313" key="6">
    <source>
        <dbReference type="Proteomes" id="UP001291653"/>
    </source>
</evidence>
<dbReference type="Proteomes" id="UP001291653">
    <property type="component" value="Unassembled WGS sequence"/>
</dbReference>
<keyword evidence="3" id="KW-0274">FAD</keyword>
<sequence length="548" mass="57879">MTRSPTPRVLIVGAGPTGLTAACTLLRHGVEVRVVDRRHGPTSAPKALILWSGALEVLDRLETAVAIGERSLPLSGASYWSRGRRIAGLRFGGLRDTRFPGPLCVPQPVTEELLYERLIQLGGTVEWSTEAESVAVEDDGATVVLNGPGGERATTRTRWLIAADGAHSKVREVLGIPFEGSTYARDFLLGDGTLKATGPTPLPPAEAQYHLTPDGVLVVVALPEGGHRVFFDLPAGSGEGPPDDAELRRLLAARGPGGWTLTSTTWTSRFRVHTKVAAAFRSGPVFLAGDAAHCHSPAGGQGLNTGVQDGYDLGWKLAAVCAGADPALLDSYEAERRPSAVRAVGNADRQTKLWLLRSALPRFLRDTLLRRLASSGALEKRLVPELAQIDLDLTGSPIVSGTPADGVRPGRRVPDTALSMVYGREAHSLHGYVAAGRHTVVVSGVSATDTVAVRAAETAASRHSGSAGSNVDVLLIRPTDRDDTFTVPTALPAHDVAAGRYGTTTQALYVRPDGVVGARVPLDHQRGIAELLARVPVGGEQDRVPYSI</sequence>
<dbReference type="PRINTS" id="PR00420">
    <property type="entry name" value="RNGMNOXGNASE"/>
</dbReference>
<keyword evidence="5" id="KW-0560">Oxidoreductase</keyword>
<proteinExistence type="predicted"/>
<reference evidence="5 6" key="1">
    <citation type="submission" date="2022-10" db="EMBL/GenBank/DDBJ databases">
        <title>Draft genome sequence of Streptomyces sp. YSPA8.</title>
        <authorList>
            <person name="Moriuchi R."/>
            <person name="Dohra H."/>
            <person name="Yamamura H."/>
            <person name="Kodani S."/>
        </authorList>
    </citation>
    <scope>NUCLEOTIDE SEQUENCE [LARGE SCALE GENOMIC DNA]</scope>
    <source>
        <strain evidence="5 6">YSPA8</strain>
    </source>
</reference>
<dbReference type="InterPro" id="IPR036188">
    <property type="entry name" value="FAD/NAD-bd_sf"/>
</dbReference>
<dbReference type="GO" id="GO:0004497">
    <property type="term" value="F:monooxygenase activity"/>
    <property type="evidence" value="ECO:0007669"/>
    <property type="project" value="UniProtKB-KW"/>
</dbReference>